<name>A0ABU8LT39_9MICO</name>
<gene>
    <name evidence="1" type="ORF">WDU96_07425</name>
</gene>
<organism evidence="1 2">
    <name type="scientific">Microbacterium marmarense</name>
    <dbReference type="NCBI Taxonomy" id="3122051"/>
    <lineage>
        <taxon>Bacteria</taxon>
        <taxon>Bacillati</taxon>
        <taxon>Actinomycetota</taxon>
        <taxon>Actinomycetes</taxon>
        <taxon>Micrococcales</taxon>
        <taxon>Microbacteriaceae</taxon>
        <taxon>Microbacterium</taxon>
    </lineage>
</organism>
<accession>A0ABU8LT39</accession>
<dbReference type="Proteomes" id="UP001368654">
    <property type="component" value="Unassembled WGS sequence"/>
</dbReference>
<reference evidence="1 2" key="1">
    <citation type="submission" date="2024-02" db="EMBL/GenBank/DDBJ databases">
        <authorList>
            <person name="Saticioglu I.B."/>
        </authorList>
    </citation>
    <scope>NUCLEOTIDE SEQUENCE [LARGE SCALE GENOMIC DNA]</scope>
    <source>
        <strain evidence="1 2">Mu-86</strain>
    </source>
</reference>
<protein>
    <submittedName>
        <fullName evidence="1">Uncharacterized protein</fullName>
    </submittedName>
</protein>
<keyword evidence="2" id="KW-1185">Reference proteome</keyword>
<dbReference type="RefSeq" id="WP_337337866.1">
    <property type="nucleotide sequence ID" value="NZ_JBBDGL010000002.1"/>
</dbReference>
<evidence type="ECO:0000313" key="2">
    <source>
        <dbReference type="Proteomes" id="UP001368654"/>
    </source>
</evidence>
<comment type="caution">
    <text evidence="1">The sequence shown here is derived from an EMBL/GenBank/DDBJ whole genome shotgun (WGS) entry which is preliminary data.</text>
</comment>
<dbReference type="EMBL" id="JBBDGL010000002">
    <property type="protein sequence ID" value="MEJ1155430.1"/>
    <property type="molecule type" value="Genomic_DNA"/>
</dbReference>
<proteinExistence type="predicted"/>
<sequence length="112" mass="11982">MRPLDLSNAAPIEVAVGHLSREDLLARLNASGTQLNEHAKTLLADSAFDEVGEGDVVSIAERSVADIGLADGATLNQIYARRKAKDYCCVPPSLARTCGLHWHSSSPPQTRC</sequence>
<evidence type="ECO:0000313" key="1">
    <source>
        <dbReference type="EMBL" id="MEJ1155430.1"/>
    </source>
</evidence>